<keyword evidence="8 11" id="KW-1133">Transmembrane helix</keyword>
<keyword evidence="5" id="KW-0479">Metal-binding</keyword>
<accession>A0A411HG76</accession>
<evidence type="ECO:0000256" key="7">
    <source>
        <dbReference type="ARBA" id="ARBA00022833"/>
    </source>
</evidence>
<feature type="transmembrane region" description="Helical" evidence="11">
    <location>
        <begin position="224"/>
        <end position="247"/>
    </location>
</feature>
<dbReference type="SUPFAM" id="SSF158682">
    <property type="entry name" value="TerB-like"/>
    <property type="match status" value="1"/>
</dbReference>
<dbReference type="GO" id="GO:0004222">
    <property type="term" value="F:metalloendopeptidase activity"/>
    <property type="evidence" value="ECO:0007669"/>
    <property type="project" value="InterPro"/>
</dbReference>
<dbReference type="KEGG" id="xbc:ELE36_03395"/>
<protein>
    <submittedName>
        <fullName evidence="13">Peptidase M48 Ste24p</fullName>
    </submittedName>
</protein>
<dbReference type="InterPro" id="IPR050083">
    <property type="entry name" value="HtpX_protease"/>
</dbReference>
<keyword evidence="10 11" id="KW-0472">Membrane</keyword>
<evidence type="ECO:0000256" key="3">
    <source>
        <dbReference type="ARBA" id="ARBA00022670"/>
    </source>
</evidence>
<evidence type="ECO:0000256" key="1">
    <source>
        <dbReference type="ARBA" id="ARBA00001947"/>
    </source>
</evidence>
<feature type="domain" description="Peptidase M48" evidence="12">
    <location>
        <begin position="110"/>
        <end position="326"/>
    </location>
</feature>
<keyword evidence="2" id="KW-1003">Cell membrane</keyword>
<keyword evidence="9" id="KW-0482">Metalloprotease</keyword>
<organism evidence="13 14">
    <name type="scientific">Pseudolysobacter antarcticus</name>
    <dbReference type="NCBI Taxonomy" id="2511995"/>
    <lineage>
        <taxon>Bacteria</taxon>
        <taxon>Pseudomonadati</taxon>
        <taxon>Pseudomonadota</taxon>
        <taxon>Gammaproteobacteria</taxon>
        <taxon>Lysobacterales</taxon>
        <taxon>Rhodanobacteraceae</taxon>
        <taxon>Pseudolysobacter</taxon>
    </lineage>
</organism>
<dbReference type="GO" id="GO:0006508">
    <property type="term" value="P:proteolysis"/>
    <property type="evidence" value="ECO:0007669"/>
    <property type="project" value="UniProtKB-KW"/>
</dbReference>
<reference evidence="13 14" key="1">
    <citation type="submission" date="2019-01" db="EMBL/GenBank/DDBJ databases">
        <title>Pseudolysobacter antarctica gen. nov., sp. nov., isolated from Fildes Peninsula, Antarctica.</title>
        <authorList>
            <person name="Wei Z."/>
            <person name="Peng F."/>
        </authorList>
    </citation>
    <scope>NUCLEOTIDE SEQUENCE [LARGE SCALE GENOMIC DNA]</scope>
    <source>
        <strain evidence="13 14">AQ6-296</strain>
    </source>
</reference>
<proteinExistence type="predicted"/>
<dbReference type="GO" id="GO:0046872">
    <property type="term" value="F:metal ion binding"/>
    <property type="evidence" value="ECO:0007669"/>
    <property type="project" value="UniProtKB-KW"/>
</dbReference>
<dbReference type="InterPro" id="IPR001915">
    <property type="entry name" value="Peptidase_M48"/>
</dbReference>
<keyword evidence="3" id="KW-0645">Protease</keyword>
<evidence type="ECO:0000259" key="12">
    <source>
        <dbReference type="Pfam" id="PF01435"/>
    </source>
</evidence>
<evidence type="ECO:0000256" key="2">
    <source>
        <dbReference type="ARBA" id="ARBA00022475"/>
    </source>
</evidence>
<feature type="transmembrane region" description="Helical" evidence="11">
    <location>
        <begin position="186"/>
        <end position="204"/>
    </location>
</feature>
<keyword evidence="14" id="KW-1185">Reference proteome</keyword>
<evidence type="ECO:0000256" key="8">
    <source>
        <dbReference type="ARBA" id="ARBA00022989"/>
    </source>
</evidence>
<keyword evidence="7" id="KW-0862">Zinc</keyword>
<feature type="transmembrane region" description="Helical" evidence="11">
    <location>
        <begin position="60"/>
        <end position="79"/>
    </location>
</feature>
<dbReference type="InterPro" id="IPR029024">
    <property type="entry name" value="TerB-like"/>
</dbReference>
<evidence type="ECO:0000256" key="10">
    <source>
        <dbReference type="ARBA" id="ARBA00023136"/>
    </source>
</evidence>
<feature type="transmembrane region" description="Helical" evidence="11">
    <location>
        <begin position="20"/>
        <end position="40"/>
    </location>
</feature>
<name>A0A411HG76_9GAMM</name>
<dbReference type="AlphaFoldDB" id="A0A411HG76"/>
<evidence type="ECO:0000256" key="5">
    <source>
        <dbReference type="ARBA" id="ARBA00022723"/>
    </source>
</evidence>
<evidence type="ECO:0000256" key="4">
    <source>
        <dbReference type="ARBA" id="ARBA00022692"/>
    </source>
</evidence>
<evidence type="ECO:0000256" key="6">
    <source>
        <dbReference type="ARBA" id="ARBA00022801"/>
    </source>
</evidence>
<sequence length="666" mass="71181">MNFFEQQERARKHTRHMLMLFIVAVAAIVFAVDLVLVIAMNSGGGRHSSAHVTMSIFSPGALFLSTAITLAVIGLASLYKISTLRSGGSAVALQLGATLVPADTTDFAYRRLRNVVEEIAIASGVPVPEIFVMEDEPGINAFAAGYTTADAAVTVTRGAIDKLTREELQGVIAHEFSHVLNGDMRLNIRLMGVVFGILVLFIVGQKIAQGGFWFSSSDDRRNNGGIVAFGFALMAIGGIGLFFGRLIKAGISRQREYLADASAVQFTRQTVGISGALKKIGGLAEGSKLGVSDKEEVAHMLFGDGIGYSAMFATHPPLPKRIRAIEPNFNESEFAAIAAAWSEPVAASDMDGSNVSISGLAPVGAATMVQRAAQAAVVADKAAPLPAANAQLHVSPQMVVAQVSAPGKDDYQTAGTLNNAIPDRMRSLAYTLDRAMPLIYSLVLEQAPEIHTRQLALIERYYDATMRQKVEELLPEVAALHPMQRLPLAALAFPALRKQPRPALQTFVLVLNQLIQADGQTSLEEYCLAKLVSVQVIEALDPSRSASIGRNKLPDCATQITNLFAIVARYGNDDEPAARHAYLQGMREVLPDSIAPYAPPKEWTMAMDGALRALDLLAPAGKELLLRGLTAAISADGKVSVSEAELLRTICASLHCPLPPQLDQVA</sequence>
<dbReference type="PANTHER" id="PTHR43221:SF2">
    <property type="entry name" value="PROTEASE HTPX HOMOLOG"/>
    <property type="match status" value="1"/>
</dbReference>
<dbReference type="RefSeq" id="WP_129831754.1">
    <property type="nucleotide sequence ID" value="NZ_CP035704.1"/>
</dbReference>
<gene>
    <name evidence="13" type="ORF">ELE36_03395</name>
</gene>
<dbReference type="PANTHER" id="PTHR43221">
    <property type="entry name" value="PROTEASE HTPX"/>
    <property type="match status" value="1"/>
</dbReference>
<evidence type="ECO:0000313" key="14">
    <source>
        <dbReference type="Proteomes" id="UP000291562"/>
    </source>
</evidence>
<dbReference type="OrthoDB" id="15218at2"/>
<dbReference type="Gene3D" id="3.30.2010.10">
    <property type="entry name" value="Metalloproteases ('zincins'), catalytic domain"/>
    <property type="match status" value="1"/>
</dbReference>
<comment type="cofactor">
    <cofactor evidence="1">
        <name>Zn(2+)</name>
        <dbReference type="ChEBI" id="CHEBI:29105"/>
    </cofactor>
</comment>
<dbReference type="Pfam" id="PF01435">
    <property type="entry name" value="Peptidase_M48"/>
    <property type="match status" value="1"/>
</dbReference>
<dbReference type="EMBL" id="CP035704">
    <property type="protein sequence ID" value="QBB69498.1"/>
    <property type="molecule type" value="Genomic_DNA"/>
</dbReference>
<keyword evidence="6" id="KW-0378">Hydrolase</keyword>
<dbReference type="CDD" id="cd07340">
    <property type="entry name" value="M48B_Htpx_like"/>
    <property type="match status" value="1"/>
</dbReference>
<evidence type="ECO:0000256" key="9">
    <source>
        <dbReference type="ARBA" id="ARBA00023049"/>
    </source>
</evidence>
<evidence type="ECO:0000256" key="11">
    <source>
        <dbReference type="SAM" id="Phobius"/>
    </source>
</evidence>
<evidence type="ECO:0000313" key="13">
    <source>
        <dbReference type="EMBL" id="QBB69498.1"/>
    </source>
</evidence>
<dbReference type="Proteomes" id="UP000291562">
    <property type="component" value="Chromosome"/>
</dbReference>
<keyword evidence="4 11" id="KW-0812">Transmembrane</keyword>